<sequence>MAHAALRLPWQGGSAVAIAAAESGRSATERKRETTRGGEGGGGGGGGGGRGGGGGESAREREGRRREAWESAELADIDSRGICARSTRLGSLDVCALLLLQYTYT</sequence>
<evidence type="ECO:0000256" key="1">
    <source>
        <dbReference type="SAM" id="MobiDB-lite"/>
    </source>
</evidence>
<comment type="caution">
    <text evidence="2">The sequence shown here is derived from an EMBL/GenBank/DDBJ whole genome shotgun (WGS) entry which is preliminary data.</text>
</comment>
<dbReference type="EMBL" id="JACSDY010000005">
    <property type="protein sequence ID" value="KAF7427095.1"/>
    <property type="molecule type" value="Genomic_DNA"/>
</dbReference>
<evidence type="ECO:0000313" key="2">
    <source>
        <dbReference type="EMBL" id="KAF7427095.1"/>
    </source>
</evidence>
<feature type="compositionally biased region" description="Basic and acidic residues" evidence="1">
    <location>
        <begin position="57"/>
        <end position="69"/>
    </location>
</feature>
<evidence type="ECO:0000313" key="3">
    <source>
        <dbReference type="Proteomes" id="UP000600918"/>
    </source>
</evidence>
<protein>
    <submittedName>
        <fullName evidence="2">Uncharacterized protein</fullName>
    </submittedName>
</protein>
<reference evidence="2" key="1">
    <citation type="journal article" date="2020" name="G3 (Bethesda)">
        <title>High-Quality Assemblies for Three Invasive Social Wasps from the &lt;i&gt;Vespula&lt;/i&gt; Genus.</title>
        <authorList>
            <person name="Harrop T.W.R."/>
            <person name="Guhlin J."/>
            <person name="McLaughlin G.M."/>
            <person name="Permina E."/>
            <person name="Stockwell P."/>
            <person name="Gilligan J."/>
            <person name="Le Lec M.F."/>
            <person name="Gruber M.A.M."/>
            <person name="Quinn O."/>
            <person name="Lovegrove M."/>
            <person name="Duncan E.J."/>
            <person name="Remnant E.J."/>
            <person name="Van Eeckhoven J."/>
            <person name="Graham B."/>
            <person name="Knapp R.A."/>
            <person name="Langford K.W."/>
            <person name="Kronenberg Z."/>
            <person name="Press M.O."/>
            <person name="Eacker S.M."/>
            <person name="Wilson-Rankin E.E."/>
            <person name="Purcell J."/>
            <person name="Lester P.J."/>
            <person name="Dearden P.K."/>
        </authorList>
    </citation>
    <scope>NUCLEOTIDE SEQUENCE</scope>
    <source>
        <strain evidence="2">Volc-1</strain>
    </source>
</reference>
<keyword evidence="3" id="KW-1185">Reference proteome</keyword>
<feature type="compositionally biased region" description="Gly residues" evidence="1">
    <location>
        <begin position="37"/>
        <end position="56"/>
    </location>
</feature>
<accession>A0A834P3E2</accession>
<feature type="compositionally biased region" description="Basic and acidic residues" evidence="1">
    <location>
        <begin position="27"/>
        <end position="36"/>
    </location>
</feature>
<name>A0A834P3E2_VESPE</name>
<dbReference type="AlphaFoldDB" id="A0A834P3E2"/>
<proteinExistence type="predicted"/>
<dbReference type="Proteomes" id="UP000600918">
    <property type="component" value="Unassembled WGS sequence"/>
</dbReference>
<organism evidence="2 3">
    <name type="scientific">Vespula pensylvanica</name>
    <name type="common">Western yellow jacket</name>
    <name type="synonym">Wasp</name>
    <dbReference type="NCBI Taxonomy" id="30213"/>
    <lineage>
        <taxon>Eukaryota</taxon>
        <taxon>Metazoa</taxon>
        <taxon>Ecdysozoa</taxon>
        <taxon>Arthropoda</taxon>
        <taxon>Hexapoda</taxon>
        <taxon>Insecta</taxon>
        <taxon>Pterygota</taxon>
        <taxon>Neoptera</taxon>
        <taxon>Endopterygota</taxon>
        <taxon>Hymenoptera</taxon>
        <taxon>Apocrita</taxon>
        <taxon>Aculeata</taxon>
        <taxon>Vespoidea</taxon>
        <taxon>Vespidae</taxon>
        <taxon>Vespinae</taxon>
        <taxon>Vespula</taxon>
    </lineage>
</organism>
<feature type="region of interest" description="Disordered" evidence="1">
    <location>
        <begin position="19"/>
        <end position="71"/>
    </location>
</feature>
<gene>
    <name evidence="2" type="ORF">H0235_006789</name>
</gene>